<reference evidence="5" key="1">
    <citation type="submission" date="2022-10" db="EMBL/GenBank/DDBJ databases">
        <title>The complete genomes of actinobacterial strains from the NBC collection.</title>
        <authorList>
            <person name="Joergensen T.S."/>
            <person name="Alvarez Arevalo M."/>
            <person name="Sterndorff E.B."/>
            <person name="Faurdal D."/>
            <person name="Vuksanovic O."/>
            <person name="Mourched A.-S."/>
            <person name="Charusanti P."/>
            <person name="Shaw S."/>
            <person name="Blin K."/>
            <person name="Weber T."/>
        </authorList>
    </citation>
    <scope>NUCLEOTIDE SEQUENCE</scope>
    <source>
        <strain evidence="5">NBC_01401</strain>
    </source>
</reference>
<keyword evidence="3" id="KW-0663">Pyridoxal phosphate</keyword>
<dbReference type="PANTHER" id="PTHR48097:SF9">
    <property type="entry name" value="L-THREONINE ALDOLASE"/>
    <property type="match status" value="1"/>
</dbReference>
<dbReference type="InterPro" id="IPR001597">
    <property type="entry name" value="ArAA_b-elim_lyase/Thr_aldolase"/>
</dbReference>
<dbReference type="GO" id="GO:0006545">
    <property type="term" value="P:glycine biosynthetic process"/>
    <property type="evidence" value="ECO:0007669"/>
    <property type="project" value="TreeGrafter"/>
</dbReference>
<comment type="cofactor">
    <cofactor evidence="1">
        <name>pyridoxal 5'-phosphate</name>
        <dbReference type="ChEBI" id="CHEBI:597326"/>
    </cofactor>
</comment>
<dbReference type="InterPro" id="IPR015421">
    <property type="entry name" value="PyrdxlP-dep_Trfase_major"/>
</dbReference>
<dbReference type="GO" id="GO:0005829">
    <property type="term" value="C:cytosol"/>
    <property type="evidence" value="ECO:0007669"/>
    <property type="project" value="TreeGrafter"/>
</dbReference>
<dbReference type="AlphaFoldDB" id="A0AAU3GVV9"/>
<evidence type="ECO:0000256" key="3">
    <source>
        <dbReference type="ARBA" id="ARBA00022898"/>
    </source>
</evidence>
<comment type="similarity">
    <text evidence="2">Belongs to the threonine aldolase family.</text>
</comment>
<dbReference type="Gene3D" id="3.90.1150.10">
    <property type="entry name" value="Aspartate Aminotransferase, domain 1"/>
    <property type="match status" value="1"/>
</dbReference>
<gene>
    <name evidence="5" type="ORF">OG626_20325</name>
</gene>
<dbReference type="InterPro" id="IPR015422">
    <property type="entry name" value="PyrdxlP-dep_Trfase_small"/>
</dbReference>
<dbReference type="InterPro" id="IPR015424">
    <property type="entry name" value="PyrdxlP-dep_Trfase"/>
</dbReference>
<protein>
    <submittedName>
        <fullName evidence="5">Beta-eliminating lyase-related protein</fullName>
    </submittedName>
</protein>
<dbReference type="PANTHER" id="PTHR48097">
    <property type="entry name" value="L-THREONINE ALDOLASE-RELATED"/>
    <property type="match status" value="1"/>
</dbReference>
<accession>A0AAU3GVV9</accession>
<dbReference type="GO" id="GO:0008732">
    <property type="term" value="F:L-allo-threonine aldolase activity"/>
    <property type="evidence" value="ECO:0007669"/>
    <property type="project" value="TreeGrafter"/>
</dbReference>
<dbReference type="SUPFAM" id="SSF53383">
    <property type="entry name" value="PLP-dependent transferases"/>
    <property type="match status" value="1"/>
</dbReference>
<keyword evidence="5" id="KW-0456">Lyase</keyword>
<dbReference type="Gene3D" id="3.40.640.10">
    <property type="entry name" value="Type I PLP-dependent aspartate aminotransferase-like (Major domain)"/>
    <property type="match status" value="1"/>
</dbReference>
<proteinExistence type="inferred from homology"/>
<evidence type="ECO:0000313" key="5">
    <source>
        <dbReference type="EMBL" id="WTY97080.1"/>
    </source>
</evidence>
<dbReference type="GO" id="GO:0006567">
    <property type="term" value="P:L-threonine catabolic process"/>
    <property type="evidence" value="ECO:0007669"/>
    <property type="project" value="TreeGrafter"/>
</dbReference>
<evidence type="ECO:0000259" key="4">
    <source>
        <dbReference type="Pfam" id="PF01212"/>
    </source>
</evidence>
<organism evidence="5">
    <name type="scientific">Streptomyces sp. NBC_01401</name>
    <dbReference type="NCBI Taxonomy" id="2903854"/>
    <lineage>
        <taxon>Bacteria</taxon>
        <taxon>Bacillati</taxon>
        <taxon>Actinomycetota</taxon>
        <taxon>Actinomycetes</taxon>
        <taxon>Kitasatosporales</taxon>
        <taxon>Streptomycetaceae</taxon>
        <taxon>Streptomyces</taxon>
    </lineage>
</organism>
<feature type="domain" description="Aromatic amino acid beta-eliminating lyase/threonine aldolase" evidence="4">
    <location>
        <begin position="56"/>
        <end position="288"/>
    </location>
</feature>
<dbReference type="EMBL" id="CP109535">
    <property type="protein sequence ID" value="WTY97080.1"/>
    <property type="molecule type" value="Genomic_DNA"/>
</dbReference>
<evidence type="ECO:0000256" key="1">
    <source>
        <dbReference type="ARBA" id="ARBA00001933"/>
    </source>
</evidence>
<name>A0AAU3GVV9_9ACTN</name>
<evidence type="ECO:0000256" key="2">
    <source>
        <dbReference type="ARBA" id="ARBA00006966"/>
    </source>
</evidence>
<dbReference type="Pfam" id="PF01212">
    <property type="entry name" value="Beta_elim_lyase"/>
    <property type="match status" value="1"/>
</dbReference>
<sequence length="397" mass="43098">MGDTEEQKQRHRRLTAWQRSGRVLARTSADRTLAERLAALAADAGTVHDLSGWTDVYGDGVVAEVERRTAALLGMEDAAFFPTGTMAQQVALRCWAGRTGDRTVALHPLAHPEVHERGALTSVSGLRTVHPTTAPRPATAEEVRDFPEPFGTLMLELPLRDAGFVLPSWEELEAVVAAARERDAVVHLDGARLWECTPHLGRSLPEIAALADSVYVSFYKSIDGLSGAVLAGSESLIEEARTWRHRYGGQVFQQFPAALSALLGLERELPRLPSYVAHAKVVAAALAEAFAGSAVPWFRVHPEPPHTHQFQVWLPYATDVLDEASVRQAEETGVTLFRRWSAAPAGPPGLSSTEVTVAAPGLEWTADDVREAVAGFVARLQEQAPSRPSRTSLPPQE</sequence>